<dbReference type="AlphaFoldDB" id="A0A9N9KJD6"/>
<reference evidence="1" key="1">
    <citation type="submission" date="2021-07" db="EMBL/GenBank/DDBJ databases">
        <authorList>
            <person name="Durling M."/>
        </authorList>
    </citation>
    <scope>NUCLEOTIDE SEQUENCE</scope>
</reference>
<name>A0A9N9KJD6_9HELO</name>
<accession>A0A9N9KJD6</accession>
<dbReference type="InterPro" id="IPR052895">
    <property type="entry name" value="HetReg/Transcr_Mod"/>
</dbReference>
<proteinExistence type="predicted"/>
<sequence length="539" mass="61427">MKLFNKEANGLIRVLRVLSTPGEDINCNLEVIDLKSPNVPQYSCLSYTWENPLYEDLLSQKAKWNNRNSYNTPPININKELLKIGPNLHEALLQMIGHGVLSERNLIWIDAGYENLCLEPLNDQQRLALVLGTFFWRRYFGLVWILQEIFAASMAARTLRETRIGMILDEEMDIAASGSKDNMKSSIVSNQSYFEALRVSNQDEEPLSLETLLTYSQSCGATDPRDYVFAVLGIWKHFLENDSELAGFLYPDYVAGVKTAYTKATIACMIESGNMNVLSSIEDSSFYVESRKEKDLPSWVQDLTMPRKSHSLKAVLGSSHDKQYWSVSAGMEWDDSPLRNILGSEHDNIFVLPVEGIKISTIEEISTSDDELDTYRDFCTFLSILQNHINSISPSNIPSSIEAFCKTLLANPFRAPSDTQKTQTAFPLLITMWVWELEIDLEKYDNPEDLLELYEYSKLLISDLSRRDPTGTIPTWTSIQDLIRVSKEEYDKQFSNGLAEAHDEILESFKRVFLGRRMFRTEDNYLGIGPRSLEAGDEV</sequence>
<dbReference type="OrthoDB" id="3548654at2759"/>
<organism evidence="1 2">
    <name type="scientific">Hymenoscyphus fraxineus</name>
    <dbReference type="NCBI Taxonomy" id="746836"/>
    <lineage>
        <taxon>Eukaryota</taxon>
        <taxon>Fungi</taxon>
        <taxon>Dikarya</taxon>
        <taxon>Ascomycota</taxon>
        <taxon>Pezizomycotina</taxon>
        <taxon>Leotiomycetes</taxon>
        <taxon>Helotiales</taxon>
        <taxon>Helotiaceae</taxon>
        <taxon>Hymenoscyphus</taxon>
    </lineage>
</organism>
<evidence type="ECO:0008006" key="3">
    <source>
        <dbReference type="Google" id="ProtNLM"/>
    </source>
</evidence>
<dbReference type="EMBL" id="CAJVRL010000001">
    <property type="protein sequence ID" value="CAG8948644.1"/>
    <property type="molecule type" value="Genomic_DNA"/>
</dbReference>
<gene>
    <name evidence="1" type="ORF">HYFRA_00001763</name>
</gene>
<evidence type="ECO:0000313" key="1">
    <source>
        <dbReference type="EMBL" id="CAG8948644.1"/>
    </source>
</evidence>
<keyword evidence="2" id="KW-1185">Reference proteome</keyword>
<dbReference type="PANTHER" id="PTHR24148:SF73">
    <property type="entry name" value="HET DOMAIN PROTEIN (AFU_ORTHOLOGUE AFUA_8G01020)"/>
    <property type="match status" value="1"/>
</dbReference>
<protein>
    <recommendedName>
        <fullName evidence="3">Heterokaryon incompatibility domain-containing protein</fullName>
    </recommendedName>
</protein>
<evidence type="ECO:0000313" key="2">
    <source>
        <dbReference type="Proteomes" id="UP000696280"/>
    </source>
</evidence>
<dbReference type="Proteomes" id="UP000696280">
    <property type="component" value="Unassembled WGS sequence"/>
</dbReference>
<comment type="caution">
    <text evidence="1">The sequence shown here is derived from an EMBL/GenBank/DDBJ whole genome shotgun (WGS) entry which is preliminary data.</text>
</comment>
<dbReference type="PANTHER" id="PTHR24148">
    <property type="entry name" value="ANKYRIN REPEAT DOMAIN-CONTAINING PROTEIN 39 HOMOLOG-RELATED"/>
    <property type="match status" value="1"/>
</dbReference>